<dbReference type="Gene3D" id="2.30.30.40">
    <property type="entry name" value="SH3 Domains"/>
    <property type="match status" value="1"/>
</dbReference>
<name>A0A6H0KTX0_9BACE</name>
<dbReference type="KEGG" id="bfc:BacF7301_18015"/>
<proteinExistence type="predicted"/>
<keyword evidence="1" id="KW-0732">Signal</keyword>
<dbReference type="Proteomes" id="UP000501780">
    <property type="component" value="Chromosome"/>
</dbReference>
<feature type="chain" id="PRO_5026332793" evidence="1">
    <location>
        <begin position="22"/>
        <end position="215"/>
    </location>
</feature>
<dbReference type="InterPro" id="IPR003646">
    <property type="entry name" value="SH3-like_bac-type"/>
</dbReference>
<feature type="signal peptide" evidence="1">
    <location>
        <begin position="1"/>
        <end position="21"/>
    </location>
</feature>
<dbReference type="PROSITE" id="PS51781">
    <property type="entry name" value="SH3B"/>
    <property type="match status" value="1"/>
</dbReference>
<reference evidence="3 4" key="1">
    <citation type="submission" date="2020-03" db="EMBL/GenBank/DDBJ databases">
        <title>Genomic analysis of Bacteroides faecium CBA7301.</title>
        <authorList>
            <person name="Kim J."/>
            <person name="Roh S.W."/>
        </authorList>
    </citation>
    <scope>NUCLEOTIDE SEQUENCE [LARGE SCALE GENOMIC DNA]</scope>
    <source>
        <strain evidence="3 4">CBA7301</strain>
    </source>
</reference>
<feature type="domain" description="SH3b" evidence="2">
    <location>
        <begin position="24"/>
        <end position="92"/>
    </location>
</feature>
<evidence type="ECO:0000313" key="3">
    <source>
        <dbReference type="EMBL" id="QIU95928.1"/>
    </source>
</evidence>
<dbReference type="AlphaFoldDB" id="A0A6H0KTX0"/>
<sequence length="215" mass="24161">MKKLISVSLILLACMSFTCKAQSFPKFLVAVTKPNVNVRQAPNSSAAVITKAPLGTVFEMVSKQTGWYEVKEALTGKKGYISASVSKLCPDTDPYYPRTTDDIVDITEFENISKRQNSETTVTYGFRSKDKMKTNIIYASLSTTTADTSGRMRSYENYYKGKQMGWYIVLDEETDYEGIVQSKLDKPILVFRESSGKAGIYIQGIYYKDANNPFE</sequence>
<gene>
    <name evidence="3" type="ORF">BacF7301_18015</name>
</gene>
<keyword evidence="4" id="KW-1185">Reference proteome</keyword>
<evidence type="ECO:0000259" key="2">
    <source>
        <dbReference type="PROSITE" id="PS51781"/>
    </source>
</evidence>
<evidence type="ECO:0000256" key="1">
    <source>
        <dbReference type="SAM" id="SignalP"/>
    </source>
</evidence>
<protein>
    <submittedName>
        <fullName evidence="3">SH3 domain-containing protein</fullName>
    </submittedName>
</protein>
<organism evidence="3 4">
    <name type="scientific">Bacteroides faecium</name>
    <dbReference type="NCBI Taxonomy" id="2715212"/>
    <lineage>
        <taxon>Bacteria</taxon>
        <taxon>Pseudomonadati</taxon>
        <taxon>Bacteroidota</taxon>
        <taxon>Bacteroidia</taxon>
        <taxon>Bacteroidales</taxon>
        <taxon>Bacteroidaceae</taxon>
        <taxon>Bacteroides</taxon>
    </lineage>
</organism>
<dbReference type="Pfam" id="PF08239">
    <property type="entry name" value="SH3_3"/>
    <property type="match status" value="1"/>
</dbReference>
<dbReference type="EMBL" id="CP050831">
    <property type="protein sequence ID" value="QIU95928.1"/>
    <property type="molecule type" value="Genomic_DNA"/>
</dbReference>
<evidence type="ECO:0000313" key="4">
    <source>
        <dbReference type="Proteomes" id="UP000501780"/>
    </source>
</evidence>
<dbReference type="RefSeq" id="WP_167964967.1">
    <property type="nucleotide sequence ID" value="NZ_CP050831.1"/>
</dbReference>
<accession>A0A6H0KTX0</accession>